<evidence type="ECO:0000313" key="6">
    <source>
        <dbReference type="EMBL" id="NDV00941.1"/>
    </source>
</evidence>
<dbReference type="InterPro" id="IPR004193">
    <property type="entry name" value="Glyco_hydro_13_N"/>
</dbReference>
<feature type="region of interest" description="Disordered" evidence="4">
    <location>
        <begin position="468"/>
        <end position="495"/>
    </location>
</feature>
<dbReference type="InterPro" id="IPR017853">
    <property type="entry name" value="GH"/>
</dbReference>
<dbReference type="InterPro" id="IPR011837">
    <property type="entry name" value="Glycogen_debranch_GlgX"/>
</dbReference>
<evidence type="ECO:0000256" key="4">
    <source>
        <dbReference type="SAM" id="MobiDB-lite"/>
    </source>
</evidence>
<dbReference type="Gene3D" id="2.60.40.1180">
    <property type="entry name" value="Golgi alpha-mannosidase II"/>
    <property type="match status" value="1"/>
</dbReference>
<dbReference type="InterPro" id="IPR014756">
    <property type="entry name" value="Ig_E-set"/>
</dbReference>
<dbReference type="SUPFAM" id="SSF81296">
    <property type="entry name" value="E set domains"/>
    <property type="match status" value="1"/>
</dbReference>
<name>A0A6B2JHX1_9RHOB</name>
<dbReference type="PANTHER" id="PTHR43002">
    <property type="entry name" value="GLYCOGEN DEBRANCHING ENZYME"/>
    <property type="match status" value="1"/>
</dbReference>
<evidence type="ECO:0000256" key="3">
    <source>
        <dbReference type="ARBA" id="ARBA00023295"/>
    </source>
</evidence>
<evidence type="ECO:0000256" key="2">
    <source>
        <dbReference type="ARBA" id="ARBA00022801"/>
    </source>
</evidence>
<keyword evidence="3" id="KW-0326">Glycosidase</keyword>
<dbReference type="CDD" id="cd02856">
    <property type="entry name" value="E_set_GDE_Isoamylase_N"/>
    <property type="match status" value="1"/>
</dbReference>
<feature type="domain" description="Glycosyl hydrolase family 13 catalytic" evidence="5">
    <location>
        <begin position="141"/>
        <end position="569"/>
    </location>
</feature>
<dbReference type="CDD" id="cd11326">
    <property type="entry name" value="AmyAc_Glg_debranch"/>
    <property type="match status" value="1"/>
</dbReference>
<gene>
    <name evidence="6" type="primary">glgX</name>
    <name evidence="6" type="ORF">GZA08_08155</name>
</gene>
<reference evidence="6 7" key="1">
    <citation type="submission" date="2020-02" db="EMBL/GenBank/DDBJ databases">
        <title>Pseudoroseicyclus tamarix, sp. nov., isolated from offshore sediment of a Tamarix chinensis forest.</title>
        <authorList>
            <person name="Gai Y."/>
        </authorList>
    </citation>
    <scope>NUCLEOTIDE SEQUENCE [LARGE SCALE GENOMIC DNA]</scope>
    <source>
        <strain evidence="6 7">CLL3-39</strain>
    </source>
</reference>
<dbReference type="GO" id="GO:0004135">
    <property type="term" value="F:amylo-alpha-1,6-glucosidase activity"/>
    <property type="evidence" value="ECO:0007669"/>
    <property type="project" value="InterPro"/>
</dbReference>
<dbReference type="RefSeq" id="WP_163891975.1">
    <property type="nucleotide sequence ID" value="NZ_JAAFYS010000002.1"/>
</dbReference>
<sequence length="700" mass="78666">MPGRYAIKPGRAFPLGATFDGEGVNFAVFSEHASRMTLCLFSDDGRDETLNIDLPEHDGHVWHGYLTGIRPGQHYGYRAHGPYRPDEGHRFNPHKLLIDPYAKKLSGHPRWHDALMGYDVSAMHKDLTFDTRNSAPYMPRSIVVDPCFSWGNDRPPRTPLHETVVYEAHVKGLTAAKPGTPYPGTYLALASDQVIDHLLKLGVTALELLPVHAFIDDRFLLDKGLKNYWGYMSIGFFAPEPRYMATKEIGEFQHMVARLHAAGIEVILDVVYNHTAEGNQLGPTLSFKGLDNASYYRLAETPRYYINDTGTGNTLNVDHPMVLRMIMDSLRYWVEIMHVDGFRFDLCSTLGRTEEGGFDRGAAFFDALRQDPVLSRVKLIAEPWDIGPGGYQLGAFPPPFSEWNDKFRDEVRSFWRGDGGMAPRLANRLTGSAQQFDHDTRPATSSVNFLTAHDGFTLMDVVSYGSKHNEANGEENRDGHSENLSDNMGVEGPTEDKKIRAARALRRRNMLATLLFAQGTPMILAGDELGNSQQGNNNAYCQDNEIGWVDWSGVDEDFLKFVRQLVAFRKAHPILRQKRFLHSRPRLIDGKPDLFWRRPDGAVMGEEDWARPELRTIICEMRTASGTPDYAALEHAILCVYNSGAGVNVTLPAPPEGRRWVRHIDTARPYAGPKPARETARVRENSVVVFVQEEATTPKS</sequence>
<comment type="caution">
    <text evidence="6">The sequence shown here is derived from an EMBL/GenBank/DDBJ whole genome shotgun (WGS) entry which is preliminary data.</text>
</comment>
<keyword evidence="2" id="KW-0378">Hydrolase</keyword>
<evidence type="ECO:0000256" key="1">
    <source>
        <dbReference type="ARBA" id="ARBA00008061"/>
    </source>
</evidence>
<dbReference type="InterPro" id="IPR013783">
    <property type="entry name" value="Ig-like_fold"/>
</dbReference>
<dbReference type="InterPro" id="IPR013780">
    <property type="entry name" value="Glyco_hydro_b"/>
</dbReference>
<comment type="similarity">
    <text evidence="1">Belongs to the glycosyl hydrolase 13 family.</text>
</comment>
<dbReference type="Pfam" id="PF02922">
    <property type="entry name" value="CBM_48"/>
    <property type="match status" value="1"/>
</dbReference>
<accession>A0A6B2JHX1</accession>
<feature type="compositionally biased region" description="Basic and acidic residues" evidence="4">
    <location>
        <begin position="468"/>
        <end position="483"/>
    </location>
</feature>
<dbReference type="InterPro" id="IPR006047">
    <property type="entry name" value="GH13_cat_dom"/>
</dbReference>
<dbReference type="Proteomes" id="UP000474757">
    <property type="component" value="Unassembled WGS sequence"/>
</dbReference>
<dbReference type="InterPro" id="IPR044505">
    <property type="entry name" value="GlgX_Isoamylase_N_E_set"/>
</dbReference>
<evidence type="ECO:0000313" key="7">
    <source>
        <dbReference type="Proteomes" id="UP000474757"/>
    </source>
</evidence>
<keyword evidence="7" id="KW-1185">Reference proteome</keyword>
<dbReference type="AlphaFoldDB" id="A0A6B2JHX1"/>
<dbReference type="NCBIfam" id="TIGR02100">
    <property type="entry name" value="glgX_debranch"/>
    <property type="match status" value="1"/>
</dbReference>
<dbReference type="SUPFAM" id="SSF51445">
    <property type="entry name" value="(Trans)glycosidases"/>
    <property type="match status" value="1"/>
</dbReference>
<dbReference type="GO" id="GO:0005980">
    <property type="term" value="P:glycogen catabolic process"/>
    <property type="evidence" value="ECO:0007669"/>
    <property type="project" value="InterPro"/>
</dbReference>
<dbReference type="Gene3D" id="2.60.40.10">
    <property type="entry name" value="Immunoglobulins"/>
    <property type="match status" value="1"/>
</dbReference>
<evidence type="ECO:0000259" key="5">
    <source>
        <dbReference type="SMART" id="SM00642"/>
    </source>
</evidence>
<dbReference type="SUPFAM" id="SSF51011">
    <property type="entry name" value="Glycosyl hydrolase domain"/>
    <property type="match status" value="1"/>
</dbReference>
<dbReference type="SMART" id="SM00642">
    <property type="entry name" value="Aamy"/>
    <property type="match status" value="1"/>
</dbReference>
<dbReference type="Gene3D" id="3.20.20.80">
    <property type="entry name" value="Glycosidases"/>
    <property type="match status" value="1"/>
</dbReference>
<proteinExistence type="inferred from homology"/>
<organism evidence="6 7">
    <name type="scientific">Pseudoroseicyclus tamaricis</name>
    <dbReference type="NCBI Taxonomy" id="2705421"/>
    <lineage>
        <taxon>Bacteria</taxon>
        <taxon>Pseudomonadati</taxon>
        <taxon>Pseudomonadota</taxon>
        <taxon>Alphaproteobacteria</taxon>
        <taxon>Rhodobacterales</taxon>
        <taxon>Paracoccaceae</taxon>
        <taxon>Pseudoroseicyclus</taxon>
    </lineage>
</organism>
<dbReference type="EMBL" id="JAAGAB010000002">
    <property type="protein sequence ID" value="NDV00941.1"/>
    <property type="molecule type" value="Genomic_DNA"/>
</dbReference>
<protein>
    <submittedName>
        <fullName evidence="6">Glycogen debranching protein GlgX</fullName>
    </submittedName>
</protein>